<dbReference type="OrthoDB" id="2158839at2759"/>
<reference evidence="1 2" key="1">
    <citation type="journal article" date="2016" name="Mol. Biol. Evol.">
        <title>Comparative Genomics of Early-Diverging Mushroom-Forming Fungi Provides Insights into the Origins of Lignocellulose Decay Capabilities.</title>
        <authorList>
            <person name="Nagy L.G."/>
            <person name="Riley R."/>
            <person name="Tritt A."/>
            <person name="Adam C."/>
            <person name="Daum C."/>
            <person name="Floudas D."/>
            <person name="Sun H."/>
            <person name="Yadav J.S."/>
            <person name="Pangilinan J."/>
            <person name="Larsson K.H."/>
            <person name="Matsuura K."/>
            <person name="Barry K."/>
            <person name="Labutti K."/>
            <person name="Kuo R."/>
            <person name="Ohm R.A."/>
            <person name="Bhattacharya S.S."/>
            <person name="Shirouzu T."/>
            <person name="Yoshinaga Y."/>
            <person name="Martin F.M."/>
            <person name="Grigoriev I.V."/>
            <person name="Hibbett D.S."/>
        </authorList>
    </citation>
    <scope>NUCLEOTIDE SEQUENCE [LARGE SCALE GENOMIC DNA]</scope>
    <source>
        <strain evidence="1 2">CBS 109695</strain>
    </source>
</reference>
<protein>
    <submittedName>
        <fullName evidence="1">Uncharacterized protein</fullName>
    </submittedName>
</protein>
<keyword evidence="2" id="KW-1185">Reference proteome</keyword>
<dbReference type="AlphaFoldDB" id="A0A166V9T5"/>
<organism evidence="1 2">
    <name type="scientific">Athelia psychrophila</name>
    <dbReference type="NCBI Taxonomy" id="1759441"/>
    <lineage>
        <taxon>Eukaryota</taxon>
        <taxon>Fungi</taxon>
        <taxon>Dikarya</taxon>
        <taxon>Basidiomycota</taxon>
        <taxon>Agaricomycotina</taxon>
        <taxon>Agaricomycetes</taxon>
        <taxon>Agaricomycetidae</taxon>
        <taxon>Atheliales</taxon>
        <taxon>Atheliaceae</taxon>
        <taxon>Athelia</taxon>
    </lineage>
</organism>
<evidence type="ECO:0000313" key="2">
    <source>
        <dbReference type="Proteomes" id="UP000076532"/>
    </source>
</evidence>
<dbReference type="Proteomes" id="UP000076532">
    <property type="component" value="Unassembled WGS sequence"/>
</dbReference>
<feature type="non-terminal residue" evidence="1">
    <location>
        <position position="1"/>
    </location>
</feature>
<sequence length="88" mass="9831">VCAVCLGRLPRHDMRSCQALKTWDRKHDTFAKRTTSGHLVAREGNNPLCLDWQRPSGCSTRTHDNRHLCSGCGDVSHGATLCRRAKSE</sequence>
<accession>A0A166V9T5</accession>
<name>A0A166V9T5_9AGAM</name>
<gene>
    <name evidence="1" type="ORF">FIBSPDRAFT_722575</name>
</gene>
<evidence type="ECO:0000313" key="1">
    <source>
        <dbReference type="EMBL" id="KZP32497.1"/>
    </source>
</evidence>
<proteinExistence type="predicted"/>
<dbReference type="EMBL" id="KV417485">
    <property type="protein sequence ID" value="KZP32497.1"/>
    <property type="molecule type" value="Genomic_DNA"/>
</dbReference>